<evidence type="ECO:0000313" key="1">
    <source>
        <dbReference type="EMBL" id="KIH61276.1"/>
    </source>
</evidence>
<evidence type="ECO:0000313" key="2">
    <source>
        <dbReference type="Proteomes" id="UP000054047"/>
    </source>
</evidence>
<dbReference type="EMBL" id="KN730260">
    <property type="protein sequence ID" value="KIH61276.1"/>
    <property type="molecule type" value="Genomic_DNA"/>
</dbReference>
<dbReference type="Proteomes" id="UP000054047">
    <property type="component" value="Unassembled WGS sequence"/>
</dbReference>
<dbReference type="OrthoDB" id="10018191at2759"/>
<sequence length="136" mass="15053">MIGFQTVENVEQIRVELLFSYKSPPLICEQGPSAPSSPTSPRLRRPFPLTEDAMHRINLLSSGYDYGKLSPMSSYATSDLGSSPRSSISVPSANLSPWTNFRENNKSSLERCSLLMNEGANTIAKDQLNKTEILKD</sequence>
<keyword evidence="2" id="KW-1185">Reference proteome</keyword>
<name>A0A0C2GVZ7_9BILA</name>
<accession>A0A0C2GVZ7</accession>
<organism evidence="1 2">
    <name type="scientific">Ancylostoma duodenale</name>
    <dbReference type="NCBI Taxonomy" id="51022"/>
    <lineage>
        <taxon>Eukaryota</taxon>
        <taxon>Metazoa</taxon>
        <taxon>Ecdysozoa</taxon>
        <taxon>Nematoda</taxon>
        <taxon>Chromadorea</taxon>
        <taxon>Rhabditida</taxon>
        <taxon>Rhabditina</taxon>
        <taxon>Rhabditomorpha</taxon>
        <taxon>Strongyloidea</taxon>
        <taxon>Ancylostomatidae</taxon>
        <taxon>Ancylostomatinae</taxon>
        <taxon>Ancylostoma</taxon>
    </lineage>
</organism>
<proteinExistence type="predicted"/>
<gene>
    <name evidence="1" type="ORF">ANCDUO_08460</name>
</gene>
<dbReference type="AlphaFoldDB" id="A0A0C2GVZ7"/>
<protein>
    <submittedName>
        <fullName evidence="1">Uncharacterized protein</fullName>
    </submittedName>
</protein>
<reference evidence="1 2" key="1">
    <citation type="submission" date="2013-12" db="EMBL/GenBank/DDBJ databases">
        <title>Draft genome of the parsitic nematode Ancylostoma duodenale.</title>
        <authorList>
            <person name="Mitreva M."/>
        </authorList>
    </citation>
    <scope>NUCLEOTIDE SEQUENCE [LARGE SCALE GENOMIC DNA]</scope>
    <source>
        <strain evidence="1 2">Zhejiang</strain>
    </source>
</reference>